<dbReference type="SMART" id="SM00327">
    <property type="entry name" value="VWA"/>
    <property type="match status" value="1"/>
</dbReference>
<dbReference type="InterPro" id="IPR022700">
    <property type="entry name" value="CLIP"/>
</dbReference>
<reference evidence="6" key="2">
    <citation type="submission" date="2023-05" db="EMBL/GenBank/DDBJ databases">
        <authorList>
            <person name="Fouks B."/>
        </authorList>
    </citation>
    <scope>NUCLEOTIDE SEQUENCE</scope>
    <source>
        <strain evidence="6">Stay&amp;Tobe</strain>
        <tissue evidence="6">Testes</tissue>
    </source>
</reference>
<evidence type="ECO:0000256" key="2">
    <source>
        <dbReference type="ARBA" id="ARBA00023157"/>
    </source>
</evidence>
<feature type="domain" description="VIT" evidence="5">
    <location>
        <begin position="1"/>
        <end position="115"/>
    </location>
</feature>
<dbReference type="Pfam" id="PF00092">
    <property type="entry name" value="VWA"/>
    <property type="match status" value="1"/>
</dbReference>
<reference evidence="6" key="1">
    <citation type="journal article" date="2023" name="IScience">
        <title>Live-bearing cockroach genome reveals convergent evolutionary mechanisms linked to viviparity in insects and beyond.</title>
        <authorList>
            <person name="Fouks B."/>
            <person name="Harrison M.C."/>
            <person name="Mikhailova A.A."/>
            <person name="Marchal E."/>
            <person name="English S."/>
            <person name="Carruthers M."/>
            <person name="Jennings E.C."/>
            <person name="Chiamaka E.L."/>
            <person name="Frigard R.A."/>
            <person name="Pippel M."/>
            <person name="Attardo G.M."/>
            <person name="Benoit J.B."/>
            <person name="Bornberg-Bauer E."/>
            <person name="Tobe S.S."/>
        </authorList>
    </citation>
    <scope>NUCLEOTIDE SEQUENCE</scope>
    <source>
        <strain evidence="6">Stay&amp;Tobe</strain>
    </source>
</reference>
<dbReference type="GO" id="GO:0032991">
    <property type="term" value="C:protein-containing complex"/>
    <property type="evidence" value="ECO:0007669"/>
    <property type="project" value="UniProtKB-ARBA"/>
</dbReference>
<feature type="non-terminal residue" evidence="6">
    <location>
        <position position="749"/>
    </location>
</feature>
<dbReference type="PROSITE" id="PS51468">
    <property type="entry name" value="VIT"/>
    <property type="match status" value="1"/>
</dbReference>
<dbReference type="InterPro" id="IPR002035">
    <property type="entry name" value="VWF_A"/>
</dbReference>
<dbReference type="Pfam" id="PF08487">
    <property type="entry name" value="VIT"/>
    <property type="match status" value="1"/>
</dbReference>
<dbReference type="PANTHER" id="PTHR10338">
    <property type="entry name" value="INTER-ALPHA-TRYPSIN INHIBITOR HEAVY CHAIN FAMILY MEMBER"/>
    <property type="match status" value="1"/>
</dbReference>
<evidence type="ECO:0000313" key="7">
    <source>
        <dbReference type="Proteomes" id="UP001233999"/>
    </source>
</evidence>
<organism evidence="6 7">
    <name type="scientific">Diploptera punctata</name>
    <name type="common">Pacific beetle cockroach</name>
    <dbReference type="NCBI Taxonomy" id="6984"/>
    <lineage>
        <taxon>Eukaryota</taxon>
        <taxon>Metazoa</taxon>
        <taxon>Ecdysozoa</taxon>
        <taxon>Arthropoda</taxon>
        <taxon>Hexapoda</taxon>
        <taxon>Insecta</taxon>
        <taxon>Pterygota</taxon>
        <taxon>Neoptera</taxon>
        <taxon>Polyneoptera</taxon>
        <taxon>Dictyoptera</taxon>
        <taxon>Blattodea</taxon>
        <taxon>Blaberoidea</taxon>
        <taxon>Blaberidae</taxon>
        <taxon>Diplopterinae</taxon>
        <taxon>Diploptera</taxon>
    </lineage>
</organism>
<dbReference type="PROSITE" id="PS50234">
    <property type="entry name" value="VWFA"/>
    <property type="match status" value="1"/>
</dbReference>
<dbReference type="SMART" id="SM00609">
    <property type="entry name" value="VIT"/>
    <property type="match status" value="1"/>
</dbReference>
<protein>
    <submittedName>
        <fullName evidence="6">Uncharacterized protein</fullName>
    </submittedName>
</protein>
<evidence type="ECO:0000259" key="5">
    <source>
        <dbReference type="PROSITE" id="PS51468"/>
    </source>
</evidence>
<dbReference type="Proteomes" id="UP001233999">
    <property type="component" value="Unassembled WGS sequence"/>
</dbReference>
<dbReference type="InterPro" id="IPR013694">
    <property type="entry name" value="VIT"/>
</dbReference>
<gene>
    <name evidence="6" type="ORF">L9F63_024986</name>
</gene>
<evidence type="ECO:0000256" key="1">
    <source>
        <dbReference type="ARBA" id="ARBA00022729"/>
    </source>
</evidence>
<feature type="domain" description="VWFA" evidence="4">
    <location>
        <begin position="245"/>
        <end position="438"/>
    </location>
</feature>
<accession>A0AAD7ZDV8</accession>
<proteinExistence type="predicted"/>
<dbReference type="EMBL" id="JASPKZ010008938">
    <property type="protein sequence ID" value="KAJ9578153.1"/>
    <property type="molecule type" value="Genomic_DNA"/>
</dbReference>
<dbReference type="AlphaFoldDB" id="A0AAD7ZDV8"/>
<feature type="compositionally biased region" description="Polar residues" evidence="3">
    <location>
        <begin position="593"/>
        <end position="602"/>
    </location>
</feature>
<comment type="caution">
    <text evidence="6">The sequence shown here is derived from an EMBL/GenBank/DDBJ whole genome shotgun (WGS) entry which is preliminary data.</text>
</comment>
<dbReference type="InterPro" id="IPR036465">
    <property type="entry name" value="vWFA_dom_sf"/>
</dbReference>
<dbReference type="SUPFAM" id="SSF53300">
    <property type="entry name" value="vWA-like"/>
    <property type="match status" value="1"/>
</dbReference>
<evidence type="ECO:0000259" key="4">
    <source>
        <dbReference type="PROSITE" id="PS50234"/>
    </source>
</evidence>
<keyword evidence="2" id="KW-1015">Disulfide bond</keyword>
<evidence type="ECO:0000313" key="6">
    <source>
        <dbReference type="EMBL" id="KAJ9578153.1"/>
    </source>
</evidence>
<name>A0AAD7ZDV8_DIPPU</name>
<dbReference type="Gene3D" id="3.40.50.410">
    <property type="entry name" value="von Willebrand factor, type A domain"/>
    <property type="match status" value="1"/>
</dbReference>
<keyword evidence="7" id="KW-1185">Reference proteome</keyword>
<dbReference type="PANTHER" id="PTHR10338:SF108">
    <property type="entry name" value="INTER-ALPHA-TRYPSIN INHIBITOR HEAVY CHAIN H4-LIKE PROTEIN"/>
    <property type="match status" value="1"/>
</dbReference>
<keyword evidence="1" id="KW-0732">Signal</keyword>
<sequence length="749" mass="83558">CILYFHVNTDIRLRYARTIMETKISNSANISQEVSFSAILPDNAFISEFKIIVDDHEYKAYVKEKEAAKKEYEEAVSQGRTAAHVAMNARDSQRFTVSLNVEPEKKVVFTLTYEELLTRKLGVYRHVVNLDPGEIVQDLKVTVKIKEYTNITKLHVPALITSNEINDNQDSNPLATIERQSSHVAVVKFSPSPDQQRELAGEGIKGQFVVEYDVDRSDHSAQVLLEDGYFVLYFSPEELAPLRKHVSFVLDVSGSMSGRKIEQLKLAMGTILDELNANDSFSIAIFSASVQVWDYNLTEALMVERIGRLTGMRWGDYGEDETEVENQNRHVVASATPENITSAKQFISLLNTVGEKPHPILIFLTDGKANIGVNSLNQIVRNVGIANTGNCSIFALGLGSDVDFNFLKKLSLQNFGFARKIYEASDTALQLRDFYRYVASPLLSKVTFKYEENQVMRNTLTKFKYHTVFSGSEMVVAGKLTQDNFTGIIEGDSQSGTSTYTFVPKVASTTNATAGFMERLWAYLTIRQLLEKKEAIPDEDDSSPSFEDDDSFISNNQSIIQLALRYSFVTPFTSLVVVDSQTRHKSCTNTTDCFSPHSVTPSRRNHVRTPGYPRTGNIADSIQEGSSRKAAAPSVAVHDEERNNSDSRVLSNVNQVTWLTELVHNGSVLLHTGVNGTTENLQLAGEDQPNEPHSACTSPVSQSGHCRHFRYCVLSVFTSSQQDFLPYFCRIDNYVGVCCPDHLHPAAAS</sequence>
<dbReference type="SMART" id="SM00680">
    <property type="entry name" value="CLIP"/>
    <property type="match status" value="1"/>
</dbReference>
<dbReference type="InterPro" id="IPR050934">
    <property type="entry name" value="ITIH"/>
</dbReference>
<feature type="region of interest" description="Disordered" evidence="3">
    <location>
        <begin position="593"/>
        <end position="647"/>
    </location>
</feature>
<evidence type="ECO:0000256" key="3">
    <source>
        <dbReference type="SAM" id="MobiDB-lite"/>
    </source>
</evidence>